<sequence>MLSINWSDVWKMVESIKVPLVVVGVALALAIIVSLAVFKMGKPARKLARSTAWVVAFVAVVVAVVSMLYGGFKTVLDLAAGTGALTDESKAQVEDLGNDISDEGMVLLKNQGGALPLAKGSAFNVWGWGSTNPIYGGTGSGSLSKDNPTTTLLDGLHNAGFTTNDELTSLYTSYRAERPEVGMFKADWSLPEPTQDKYSESVLSNAAAFGDTAVVTIARSGGEGFDLPRDVNREMADNPYFSYTNNSEEVADFEDGQGYLELTRPEKDMIELAKKTSDKTAVVINAANAFQLGDLQDDPEIDAIVWAIPGGQVGFNALGRILDGEVNPSAKTPDTFPRDIKAGPAANNFGDFQYTNMTDFAQDDPFNKGTQT</sequence>
<evidence type="ECO:0000256" key="1">
    <source>
        <dbReference type="ARBA" id="ARBA00005336"/>
    </source>
</evidence>
<evidence type="ECO:0000313" key="6">
    <source>
        <dbReference type="Proteomes" id="UP000250192"/>
    </source>
</evidence>
<keyword evidence="6" id="KW-1185">Reference proteome</keyword>
<dbReference type="InterPro" id="IPR036881">
    <property type="entry name" value="Glyco_hydro_3_C_sf"/>
</dbReference>
<dbReference type="GeneID" id="93758566"/>
<evidence type="ECO:0000313" key="5">
    <source>
        <dbReference type="EMBL" id="SPT55833.1"/>
    </source>
</evidence>
<feature type="domain" description="Glycoside hydrolase family 3 C-terminal" evidence="4">
    <location>
        <begin position="105"/>
        <end position="348"/>
    </location>
</feature>
<gene>
    <name evidence="5" type="primary">bglB_4</name>
    <name evidence="5" type="ORF">NCTC9935_01343</name>
</gene>
<dbReference type="STRING" id="1660.APY09_01065"/>
<keyword evidence="3" id="KW-1133">Transmembrane helix</keyword>
<evidence type="ECO:0000256" key="3">
    <source>
        <dbReference type="SAM" id="Phobius"/>
    </source>
</evidence>
<reference evidence="5 6" key="1">
    <citation type="submission" date="2018-06" db="EMBL/GenBank/DDBJ databases">
        <authorList>
            <consortium name="Pathogen Informatics"/>
            <person name="Doyle S."/>
        </authorList>
    </citation>
    <scope>NUCLEOTIDE SEQUENCE [LARGE SCALE GENOMIC DNA]</scope>
    <source>
        <strain evidence="5 6">NCTC9935</strain>
    </source>
</reference>
<dbReference type="EC" id="3.2.1.21" evidence="5"/>
<dbReference type="EMBL" id="UAPR01000004">
    <property type="protein sequence ID" value="SPT55833.1"/>
    <property type="molecule type" value="Genomic_DNA"/>
</dbReference>
<keyword evidence="3" id="KW-0812">Transmembrane</keyword>
<dbReference type="PANTHER" id="PTHR42715">
    <property type="entry name" value="BETA-GLUCOSIDASE"/>
    <property type="match status" value="1"/>
</dbReference>
<keyword evidence="3" id="KW-0472">Membrane</keyword>
<dbReference type="Proteomes" id="UP000250192">
    <property type="component" value="Unassembled WGS sequence"/>
</dbReference>
<protein>
    <submittedName>
        <fullName evidence="5">Thermostable beta-glucosidase B</fullName>
        <ecNumber evidence="5">3.2.1.21</ecNumber>
    </submittedName>
</protein>
<evidence type="ECO:0000256" key="2">
    <source>
        <dbReference type="ARBA" id="ARBA00022801"/>
    </source>
</evidence>
<name>A0A2X0U113_9ACTO</name>
<comment type="similarity">
    <text evidence="1">Belongs to the glycosyl hydrolase 3 family.</text>
</comment>
<dbReference type="PANTHER" id="PTHR42715:SF10">
    <property type="entry name" value="BETA-GLUCOSIDASE"/>
    <property type="match status" value="1"/>
</dbReference>
<feature type="transmembrane region" description="Helical" evidence="3">
    <location>
        <begin position="50"/>
        <end position="72"/>
    </location>
</feature>
<dbReference type="GO" id="GO:0005975">
    <property type="term" value="P:carbohydrate metabolic process"/>
    <property type="evidence" value="ECO:0007669"/>
    <property type="project" value="InterPro"/>
</dbReference>
<dbReference type="RefSeq" id="WP_245907698.1">
    <property type="nucleotide sequence ID" value="NZ_CBDERX010000015.1"/>
</dbReference>
<evidence type="ECO:0000259" key="4">
    <source>
        <dbReference type="Pfam" id="PF01915"/>
    </source>
</evidence>
<dbReference type="Gene3D" id="3.40.50.1700">
    <property type="entry name" value="Glycoside hydrolase family 3 C-terminal domain"/>
    <property type="match status" value="1"/>
</dbReference>
<dbReference type="AlphaFoldDB" id="A0A2X0U113"/>
<keyword evidence="2 5" id="KW-0378">Hydrolase</keyword>
<accession>A0A2X0U113</accession>
<dbReference type="Pfam" id="PF01915">
    <property type="entry name" value="Glyco_hydro_3_C"/>
    <property type="match status" value="1"/>
</dbReference>
<dbReference type="InterPro" id="IPR002772">
    <property type="entry name" value="Glyco_hydro_3_C"/>
</dbReference>
<proteinExistence type="inferred from homology"/>
<dbReference type="InterPro" id="IPR050288">
    <property type="entry name" value="Cellulose_deg_GH3"/>
</dbReference>
<keyword evidence="5" id="KW-0326">Glycosidase</keyword>
<dbReference type="GO" id="GO:0008422">
    <property type="term" value="F:beta-glucosidase activity"/>
    <property type="evidence" value="ECO:0007669"/>
    <property type="project" value="UniProtKB-EC"/>
</dbReference>
<feature type="transmembrane region" description="Helical" evidence="3">
    <location>
        <begin position="20"/>
        <end position="38"/>
    </location>
</feature>
<dbReference type="SUPFAM" id="SSF52279">
    <property type="entry name" value="Beta-D-glucan exohydrolase, C-terminal domain"/>
    <property type="match status" value="1"/>
</dbReference>
<organism evidence="5 6">
    <name type="scientific">Schaalia odontolytica</name>
    <dbReference type="NCBI Taxonomy" id="1660"/>
    <lineage>
        <taxon>Bacteria</taxon>
        <taxon>Bacillati</taxon>
        <taxon>Actinomycetota</taxon>
        <taxon>Actinomycetes</taxon>
        <taxon>Actinomycetales</taxon>
        <taxon>Actinomycetaceae</taxon>
        <taxon>Schaalia</taxon>
    </lineage>
</organism>